<evidence type="ECO:0000256" key="15">
    <source>
        <dbReference type="ARBA" id="ARBA00023242"/>
    </source>
</evidence>
<feature type="region of interest" description="Disordered" evidence="18">
    <location>
        <begin position="1798"/>
        <end position="1830"/>
    </location>
</feature>
<dbReference type="SUPFAM" id="SSF54160">
    <property type="entry name" value="Chromo domain-like"/>
    <property type="match status" value="2"/>
</dbReference>
<feature type="compositionally biased region" description="Pro residues" evidence="18">
    <location>
        <begin position="1815"/>
        <end position="1827"/>
    </location>
</feature>
<feature type="compositionally biased region" description="Basic and acidic residues" evidence="18">
    <location>
        <begin position="44"/>
        <end position="59"/>
    </location>
</feature>
<keyword evidence="7 17" id="KW-0863">Zinc-finger</keyword>
<dbReference type="PROSITE" id="PS50016">
    <property type="entry name" value="ZF_PHD_2"/>
    <property type="match status" value="2"/>
</dbReference>
<feature type="compositionally biased region" description="Pro residues" evidence="18">
    <location>
        <begin position="509"/>
        <end position="530"/>
    </location>
</feature>
<dbReference type="FunFam" id="2.40.50.40:FF:000003">
    <property type="entry name" value="chromodomain-helicase-DNA-binding protein 3 isoform X1"/>
    <property type="match status" value="1"/>
</dbReference>
<feature type="compositionally biased region" description="Acidic residues" evidence="18">
    <location>
        <begin position="125"/>
        <end position="137"/>
    </location>
</feature>
<evidence type="ECO:0000256" key="10">
    <source>
        <dbReference type="ARBA" id="ARBA00022840"/>
    </source>
</evidence>
<dbReference type="FunFam" id="3.40.50.300:FF:000015">
    <property type="entry name" value="chromodomain-helicase-DNA-binding protein 9 isoform X1"/>
    <property type="match status" value="1"/>
</dbReference>
<feature type="region of interest" description="Disordered" evidence="18">
    <location>
        <begin position="1312"/>
        <end position="1367"/>
    </location>
</feature>
<feature type="domain" description="Helicase ATP-binding" evidence="21">
    <location>
        <begin position="737"/>
        <end position="921"/>
    </location>
</feature>
<dbReference type="InterPro" id="IPR001650">
    <property type="entry name" value="Helicase_C-like"/>
</dbReference>
<protein>
    <recommendedName>
        <fullName evidence="25">DNA helicase</fullName>
    </recommendedName>
</protein>
<dbReference type="SMART" id="SM00487">
    <property type="entry name" value="DEXDc"/>
    <property type="match status" value="1"/>
</dbReference>
<keyword evidence="13" id="KW-0238">DNA-binding</keyword>
<dbReference type="Pfam" id="PF08074">
    <property type="entry name" value="CHDCT2"/>
    <property type="match status" value="1"/>
</dbReference>
<comment type="subcellular location">
    <subcellularLocation>
        <location evidence="1">Nucleus</location>
    </subcellularLocation>
</comment>
<dbReference type="SUPFAM" id="SSF57903">
    <property type="entry name" value="FYVE/PHD zinc finger"/>
    <property type="match status" value="1"/>
</dbReference>
<reference evidence="23" key="1">
    <citation type="submission" date="2018-05" db="EMBL/GenBank/DDBJ databases">
        <authorList>
            <person name="Datahose"/>
        </authorList>
    </citation>
    <scope>NUCLEOTIDE SEQUENCE</scope>
</reference>
<dbReference type="InterPro" id="IPR049730">
    <property type="entry name" value="SNF2/RAD54-like_C"/>
</dbReference>
<dbReference type="SMART" id="SM01146">
    <property type="entry name" value="DUF1086"/>
    <property type="match status" value="1"/>
</dbReference>
<dbReference type="Gene3D" id="1.10.10.60">
    <property type="entry name" value="Homeodomain-like"/>
    <property type="match status" value="1"/>
</dbReference>
<dbReference type="GO" id="GO:0005524">
    <property type="term" value="F:ATP binding"/>
    <property type="evidence" value="ECO:0007669"/>
    <property type="project" value="UniProtKB-KW"/>
</dbReference>
<dbReference type="GO" id="GO:0140658">
    <property type="term" value="F:ATP-dependent chromatin remodeler activity"/>
    <property type="evidence" value="ECO:0007669"/>
    <property type="project" value="TreeGrafter"/>
</dbReference>
<feature type="compositionally biased region" description="Basic and acidic residues" evidence="18">
    <location>
        <begin position="10"/>
        <end position="20"/>
    </location>
</feature>
<dbReference type="FunFam" id="3.40.50.10810:FF:000001">
    <property type="entry name" value="chromodomain-helicase-DNA-binding protein 3 isoform X1"/>
    <property type="match status" value="1"/>
</dbReference>
<dbReference type="GO" id="GO:0016581">
    <property type="term" value="C:NuRD complex"/>
    <property type="evidence" value="ECO:0007669"/>
    <property type="project" value="TreeGrafter"/>
</dbReference>
<dbReference type="PANTHER" id="PTHR45623">
    <property type="entry name" value="CHROMODOMAIN-HELICASE-DNA-BINDING PROTEIN 3-RELATED-RELATED"/>
    <property type="match status" value="1"/>
</dbReference>
<dbReference type="CDD" id="cd18667">
    <property type="entry name" value="CD1_tandem_CHD3-4_like"/>
    <property type="match status" value="1"/>
</dbReference>
<dbReference type="InterPro" id="IPR001965">
    <property type="entry name" value="Znf_PHD"/>
</dbReference>
<dbReference type="InterPro" id="IPR002464">
    <property type="entry name" value="DNA/RNA_helicase_DEAH_CS"/>
</dbReference>
<evidence type="ECO:0000256" key="4">
    <source>
        <dbReference type="ARBA" id="ARBA00022723"/>
    </source>
</evidence>
<dbReference type="InterPro" id="IPR013083">
    <property type="entry name" value="Znf_RING/FYVE/PHD"/>
</dbReference>
<dbReference type="PROSITE" id="PS51194">
    <property type="entry name" value="HELICASE_CTER"/>
    <property type="match status" value="1"/>
</dbReference>
<dbReference type="InterPro" id="IPR027417">
    <property type="entry name" value="P-loop_NTPase"/>
</dbReference>
<evidence type="ECO:0000256" key="12">
    <source>
        <dbReference type="ARBA" id="ARBA00023015"/>
    </source>
</evidence>
<feature type="region of interest" description="Disordered" evidence="18">
    <location>
        <begin position="1491"/>
        <end position="1591"/>
    </location>
</feature>
<dbReference type="InterPro" id="IPR023780">
    <property type="entry name" value="Chromo_domain"/>
</dbReference>
<dbReference type="Proteomes" id="UP000265100">
    <property type="component" value="Chromosome 22"/>
</dbReference>
<sequence length="1854" mass="210612">MSASDDERDEYGAPEDRLMHDDEEGEISENETPKVRKKKKAKKSRESKGSKRRSRREELPISSPEPMDLGGVDDGEDGGPGQRSESEGSDYTPGRKKKKRASSGKDKKRNSAAAERSASKKKEPEPEEDEDDDDDDGMEPKSSSQLLDDWGMEDIDHVFTEEDYRSLTNYKAFSQFVRPLIAAKNPKIAVSKMMMVLGAKWREFSTNNPLRGAAAANAALATANVPAAVDTMVAEVTPPAAAQPPPAEPPQAPAPPLRKAKTKEGKGPNARRKSKPAPKPQEKKNNTKTKKVAPLKIKLGGLNSKRKRSSSEEDEPDVDSDFDNGSINSVAVSEGSNSRSSRSKKKPSKSKPKKKKDVEDGDGYETDHQDYCEVCQQGGEIILCDTCPRAYHMVCLDPDMEKAPEGTWSCPHCEKEGIQWEAREDGSDGEEDNGDAGDMEEDDHHMEFCRVCKDGGELLCCDSCPSSYHIHCLNPPLPEIPNGEWICPRCMCPPMKGKVQKILTWRWGDPPPPTPVPRPPDLPADAPDPAPLAGRPEREFFAKWCNMSYWHCSWVTELQLELHCQVMFRNYQRKNDMEEPPPIDFGEGEEDKCVKRKSKDPMYKHLEEKYLRFGIKMEWLMVHRILNHSVDRKNNVHYLIKWRELPYDQATWEAEDMDIPEYDPYKQQYWNHRELMMGEEGRPGKKIKVKGRVKRPERPPENPVIDPTIKFERQPEYLDSTGGTLHPYQLEGLNWLRFSWAQGTDTILADEMGLGKTVQTAVFLYSLYKEGHSKGPFLVSAPLSTIINWEREFEMWAPDMYVVTYIGDKDSRAVIRENEFSFEDNAVRGGKKASRMKKDVSIKFHVLLTSYELITIDMAVLGSIDWACLVVDEAHRLKNNQSKFFRVLNNYSLQHKLLLTGTPLQNNLEELFHLLNFLTPERFSKLEIFLEEFADIAKEDQIKKLHDMLGPHMLRRLKADVFKHMPSKTELIVRVELSQLQKKYYKFILTKNFEALNTKGGGNQVSLLNVVMDLKKCCNHPYLFPGAAMEAPKMPNGMYDGNALIKSSGKLMLLQKMMRKLKEGGHRVLVFSQMTKMLDLLEDFLENEGYKYERIDGGITGGMRQEAIDRFNAPGAQQFAFLLSTRAGGLGINLATADTVIIYDSDWNPHNDIQVQSPSAELIVSVAKKKMMLTHLVVRPGLGSKTGSMSKQELDDILKFGTEELFKDEGEGENKEEDSSIIHYDDKAIERLLDRNQDATDDTELQSMNEYLSSFKVAQYVVKDEEEEREIIKQEESVDPDYWEKLLRHHYEQQQEDLARNLGKGKRIRKQVNYNDGSQEDRDGQSDYSVASEEGDEDFDERSEANSRRPSRKGLRNDKDKPLPPLLARVGGNIEVLGFNSRQRKAFLNAVMRYGMPPQDAFTTQWLVRDLRGKSEKEFKAYVSLFMRHLCEPGADGAETFADGVPREGLSRQHVLTRIGVMSLIRKKVQEFEHVNGQWSMPWMAELEENKRAAAQPDSPAKTPSTGTPADTQPNTPVPGNTHTGAKPTNTQWNRRPNCRTETATRRERHRPPLPRRAGPARRRRKPRLGSCSTSQTEDSQVHAGSDSSTTHSNVFNSTLTHVFLSELHSLWQNEERAATVTKKTNEIWHRRHDYWLLAGIIQHGYARWQDIQNDVKFAILNEPFKGEMNRGNFLEIKNKFLARRFKLLEQALVIEEQLRRAAYLNMSEDPSHPSMALNTRFSEVECLAESHQHLSKESMSGNKPANAVLHKVLKQLEELLSDMKADVTRLPATIARIPPVAVRLQMSERNILSRLASRAPEPQPQTQQDFTDFSPPPGGSNPPPLPTENEAVDRKAVLFFPPFFSTSVLILLI</sequence>
<dbReference type="Pfam" id="PF08073">
    <property type="entry name" value="CHDNT"/>
    <property type="match status" value="1"/>
</dbReference>
<dbReference type="Pfam" id="PF00176">
    <property type="entry name" value="SNF2-rel_dom"/>
    <property type="match status" value="1"/>
</dbReference>
<dbReference type="Ensembl" id="ENSACLT00000093693.1">
    <property type="protein sequence ID" value="ENSACLP00000084341.1"/>
    <property type="gene ID" value="ENSACLG00000015837.2"/>
</dbReference>
<dbReference type="FunFam" id="2.40.50.40:FF:000017">
    <property type="entry name" value="chromodomain-helicase-DNA-binding protein 3 isoform X3"/>
    <property type="match status" value="1"/>
</dbReference>
<dbReference type="GO" id="GO:0003682">
    <property type="term" value="F:chromatin binding"/>
    <property type="evidence" value="ECO:0007669"/>
    <property type="project" value="TreeGrafter"/>
</dbReference>
<dbReference type="InterPro" id="IPR009462">
    <property type="entry name" value="CHD_II_SANT-like"/>
</dbReference>
<comment type="similarity">
    <text evidence="2">Belongs to the SNF2/RAD54 helicase family.</text>
</comment>
<dbReference type="CDD" id="cd18793">
    <property type="entry name" value="SF2_C_SNF"/>
    <property type="match status" value="1"/>
</dbReference>
<dbReference type="PANTHER" id="PTHR45623:SF22">
    <property type="entry name" value="CHROMODOMAIN-HELICASE-DNA-BINDING PROTEIN 4"/>
    <property type="match status" value="1"/>
</dbReference>
<dbReference type="PROSITE" id="PS00690">
    <property type="entry name" value="DEAH_ATP_HELICASE"/>
    <property type="match status" value="1"/>
</dbReference>
<keyword evidence="24" id="KW-1185">Reference proteome</keyword>
<evidence type="ECO:0000256" key="14">
    <source>
        <dbReference type="ARBA" id="ARBA00023163"/>
    </source>
</evidence>
<dbReference type="InterPro" id="IPR019787">
    <property type="entry name" value="Znf_PHD-finger"/>
</dbReference>
<dbReference type="GeneTree" id="ENSGT00940000155088"/>
<dbReference type="CDD" id="cd18662">
    <property type="entry name" value="CD2_tandem_CHD3-4_like"/>
    <property type="match status" value="1"/>
</dbReference>
<dbReference type="InterPro" id="IPR012957">
    <property type="entry name" value="CHD_C2"/>
</dbReference>
<dbReference type="InterPro" id="IPR038718">
    <property type="entry name" value="SNF2-like_sf"/>
</dbReference>
<dbReference type="InterPro" id="IPR016197">
    <property type="entry name" value="Chromo-like_dom_sf"/>
</dbReference>
<feature type="region of interest" description="Disordered" evidence="18">
    <location>
        <begin position="507"/>
        <end position="532"/>
    </location>
</feature>
<feature type="compositionally biased region" description="Acidic residues" evidence="18">
    <location>
        <begin position="312"/>
        <end position="322"/>
    </location>
</feature>
<evidence type="ECO:0000256" key="5">
    <source>
        <dbReference type="ARBA" id="ARBA00022737"/>
    </source>
</evidence>
<dbReference type="FunFam" id="1.10.10.60:FF:000037">
    <property type="entry name" value="chromodomain-helicase-DNA-binding protein 3 isoform X1"/>
    <property type="match status" value="1"/>
</dbReference>
<feature type="compositionally biased region" description="Polar residues" evidence="18">
    <location>
        <begin position="323"/>
        <end position="337"/>
    </location>
</feature>
<feature type="domain" description="Chromo" evidence="19">
    <location>
        <begin position="620"/>
        <end position="655"/>
    </location>
</feature>
<dbReference type="GO" id="GO:0008270">
    <property type="term" value="F:zinc ion binding"/>
    <property type="evidence" value="ECO:0007669"/>
    <property type="project" value="UniProtKB-KW"/>
</dbReference>
<feature type="compositionally biased region" description="Polar residues" evidence="18">
    <location>
        <begin position="1502"/>
        <end position="1535"/>
    </location>
</feature>
<keyword evidence="3" id="KW-0597">Phosphoprotein</keyword>
<evidence type="ECO:0000256" key="8">
    <source>
        <dbReference type="ARBA" id="ARBA00022801"/>
    </source>
</evidence>
<dbReference type="Pfam" id="PF00628">
    <property type="entry name" value="PHD"/>
    <property type="match status" value="2"/>
</dbReference>
<comment type="catalytic activity">
    <reaction evidence="16">
        <text>ATP + H2O = ADP + phosphate + H(+)</text>
        <dbReference type="Rhea" id="RHEA:13065"/>
        <dbReference type="ChEBI" id="CHEBI:15377"/>
        <dbReference type="ChEBI" id="CHEBI:15378"/>
        <dbReference type="ChEBI" id="CHEBI:30616"/>
        <dbReference type="ChEBI" id="CHEBI:43474"/>
        <dbReference type="ChEBI" id="CHEBI:456216"/>
    </reaction>
</comment>
<dbReference type="InterPro" id="IPR009463">
    <property type="entry name" value="DUF1087"/>
</dbReference>
<dbReference type="SMART" id="SM00249">
    <property type="entry name" value="PHD"/>
    <property type="match status" value="2"/>
</dbReference>
<evidence type="ECO:0000259" key="19">
    <source>
        <dbReference type="PROSITE" id="PS50013"/>
    </source>
</evidence>
<dbReference type="Pfam" id="PF06465">
    <property type="entry name" value="DUF1087"/>
    <property type="match status" value="1"/>
</dbReference>
<evidence type="ECO:0000313" key="24">
    <source>
        <dbReference type="Proteomes" id="UP000265100"/>
    </source>
</evidence>
<keyword evidence="4" id="KW-0479">Metal-binding</keyword>
<dbReference type="InterPro" id="IPR011011">
    <property type="entry name" value="Znf_FYVE_PHD"/>
</dbReference>
<dbReference type="CDD" id="cd15531">
    <property type="entry name" value="PHD1_CHD_II"/>
    <property type="match status" value="1"/>
</dbReference>
<dbReference type="Pfam" id="PF00385">
    <property type="entry name" value="Chromo"/>
    <property type="match status" value="1"/>
</dbReference>
<keyword evidence="14" id="KW-0804">Transcription</keyword>
<feature type="domain" description="Chromo" evidence="19">
    <location>
        <begin position="526"/>
        <end position="583"/>
    </location>
</feature>
<evidence type="ECO:0000313" key="23">
    <source>
        <dbReference type="Ensembl" id="ENSACLP00000084341.1"/>
    </source>
</evidence>
<keyword evidence="8" id="KW-0378">Hydrolase</keyword>
<evidence type="ECO:0000259" key="21">
    <source>
        <dbReference type="PROSITE" id="PS51192"/>
    </source>
</evidence>
<dbReference type="InterPro" id="IPR012958">
    <property type="entry name" value="CHD_N"/>
</dbReference>
<dbReference type="Pfam" id="PF06461">
    <property type="entry name" value="CHDII_SANT-like"/>
    <property type="match status" value="1"/>
</dbReference>
<accession>A0AAX7W4V1</accession>
<feature type="compositionally biased region" description="Pro residues" evidence="18">
    <location>
        <begin position="241"/>
        <end position="256"/>
    </location>
</feature>
<dbReference type="InterPro" id="IPR019786">
    <property type="entry name" value="Zinc_finger_PHD-type_CS"/>
</dbReference>
<keyword evidence="6" id="KW-0547">Nucleotide-binding</keyword>
<dbReference type="SMART" id="SM00490">
    <property type="entry name" value="HELICc"/>
    <property type="match status" value="1"/>
</dbReference>
<evidence type="ECO:0008006" key="25">
    <source>
        <dbReference type="Google" id="ProtNLM"/>
    </source>
</evidence>
<dbReference type="Gene3D" id="2.40.50.40">
    <property type="match status" value="2"/>
</dbReference>
<dbReference type="SMART" id="SM00298">
    <property type="entry name" value="CHROMO"/>
    <property type="match status" value="2"/>
</dbReference>
<dbReference type="PROSITE" id="PS01359">
    <property type="entry name" value="ZF_PHD_1"/>
    <property type="match status" value="1"/>
</dbReference>
<dbReference type="InterPro" id="IPR000953">
    <property type="entry name" value="Chromo/chromo_shadow_dom"/>
</dbReference>
<evidence type="ECO:0000256" key="18">
    <source>
        <dbReference type="SAM" id="MobiDB-lite"/>
    </source>
</evidence>
<dbReference type="CDD" id="cd15532">
    <property type="entry name" value="PHD2_CHD_II"/>
    <property type="match status" value="1"/>
</dbReference>
<dbReference type="Gene3D" id="3.40.50.300">
    <property type="entry name" value="P-loop containing nucleotide triphosphate hydrolases"/>
    <property type="match status" value="1"/>
</dbReference>
<evidence type="ECO:0000256" key="11">
    <source>
        <dbReference type="ARBA" id="ARBA00022853"/>
    </source>
</evidence>
<dbReference type="Gene3D" id="3.40.50.10810">
    <property type="entry name" value="Tandem AAA-ATPase domain"/>
    <property type="match status" value="1"/>
</dbReference>
<evidence type="ECO:0000256" key="7">
    <source>
        <dbReference type="ARBA" id="ARBA00022771"/>
    </source>
</evidence>
<evidence type="ECO:0000256" key="13">
    <source>
        <dbReference type="ARBA" id="ARBA00023125"/>
    </source>
</evidence>
<keyword evidence="9" id="KW-0862">Zinc</keyword>
<feature type="region of interest" description="Disordered" evidence="18">
    <location>
        <begin position="1"/>
        <end position="151"/>
    </location>
</feature>
<feature type="region of interest" description="Disordered" evidence="18">
    <location>
        <begin position="238"/>
        <end position="364"/>
    </location>
</feature>
<dbReference type="InterPro" id="IPR014001">
    <property type="entry name" value="Helicase_ATP-bd"/>
</dbReference>
<dbReference type="Pfam" id="PF00271">
    <property type="entry name" value="Helicase_C"/>
    <property type="match status" value="1"/>
</dbReference>
<keyword evidence="5" id="KW-0677">Repeat</keyword>
<dbReference type="SMART" id="SM01147">
    <property type="entry name" value="DUF1087"/>
    <property type="match status" value="1"/>
</dbReference>
<feature type="domain" description="Helicase C-terminal" evidence="22">
    <location>
        <begin position="1053"/>
        <end position="1213"/>
    </location>
</feature>
<evidence type="ECO:0000259" key="22">
    <source>
        <dbReference type="PROSITE" id="PS51194"/>
    </source>
</evidence>
<dbReference type="GO" id="GO:0042393">
    <property type="term" value="F:histone binding"/>
    <property type="evidence" value="ECO:0007669"/>
    <property type="project" value="TreeGrafter"/>
</dbReference>
<evidence type="ECO:0000256" key="17">
    <source>
        <dbReference type="PROSITE-ProRule" id="PRU00146"/>
    </source>
</evidence>
<reference evidence="23" key="2">
    <citation type="submission" date="2025-08" db="UniProtKB">
        <authorList>
            <consortium name="Ensembl"/>
        </authorList>
    </citation>
    <scope>IDENTIFICATION</scope>
</reference>
<feature type="domain" description="PHD-type" evidence="20">
    <location>
        <begin position="446"/>
        <end position="493"/>
    </location>
</feature>
<dbReference type="PROSITE" id="PS50013">
    <property type="entry name" value="CHROMO_2"/>
    <property type="match status" value="2"/>
</dbReference>
<dbReference type="Gene3D" id="3.30.40.10">
    <property type="entry name" value="Zinc/RING finger domain, C3HC4 (zinc finger)"/>
    <property type="match status" value="2"/>
</dbReference>
<dbReference type="FunFam" id="3.30.40.10:FF:000011">
    <property type="entry name" value="chromodomain-helicase-DNA-binding protein 4 isoform X1"/>
    <property type="match status" value="1"/>
</dbReference>
<dbReference type="InterPro" id="IPR000330">
    <property type="entry name" value="SNF2_N"/>
</dbReference>
<keyword evidence="12" id="KW-0805">Transcription regulation</keyword>
<keyword evidence="11" id="KW-0156">Chromatin regulator</keyword>
<evidence type="ECO:0000256" key="6">
    <source>
        <dbReference type="ARBA" id="ARBA00022741"/>
    </source>
</evidence>
<organism evidence="23 24">
    <name type="scientific">Astatotilapia calliptera</name>
    <name type="common">Eastern happy</name>
    <name type="synonym">Chromis callipterus</name>
    <dbReference type="NCBI Taxonomy" id="8154"/>
    <lineage>
        <taxon>Eukaryota</taxon>
        <taxon>Metazoa</taxon>
        <taxon>Chordata</taxon>
        <taxon>Craniata</taxon>
        <taxon>Vertebrata</taxon>
        <taxon>Euteleostomi</taxon>
        <taxon>Actinopterygii</taxon>
        <taxon>Neopterygii</taxon>
        <taxon>Teleostei</taxon>
        <taxon>Neoteleostei</taxon>
        <taxon>Acanthomorphata</taxon>
        <taxon>Ovalentaria</taxon>
        <taxon>Cichlomorphae</taxon>
        <taxon>Cichliformes</taxon>
        <taxon>Cichlidae</taxon>
        <taxon>African cichlids</taxon>
        <taxon>Pseudocrenilabrinae</taxon>
        <taxon>Haplochromini</taxon>
        <taxon>Astatotilapia</taxon>
    </lineage>
</organism>
<proteinExistence type="inferred from homology"/>
<feature type="compositionally biased region" description="Basic residues" evidence="18">
    <location>
        <begin position="94"/>
        <end position="110"/>
    </location>
</feature>
<keyword evidence="15" id="KW-0539">Nucleus</keyword>
<dbReference type="SUPFAM" id="SSF52540">
    <property type="entry name" value="P-loop containing nucleoside triphosphate hydrolases"/>
    <property type="match status" value="2"/>
</dbReference>
<evidence type="ECO:0000256" key="1">
    <source>
        <dbReference type="ARBA" id="ARBA00004123"/>
    </source>
</evidence>
<name>A0AAX7W4V1_ASTCA</name>
<evidence type="ECO:0000256" key="16">
    <source>
        <dbReference type="ARBA" id="ARBA00049360"/>
    </source>
</evidence>
<evidence type="ECO:0000259" key="20">
    <source>
        <dbReference type="PROSITE" id="PS50016"/>
    </source>
</evidence>
<evidence type="ECO:0000256" key="3">
    <source>
        <dbReference type="ARBA" id="ARBA00022553"/>
    </source>
</evidence>
<evidence type="ECO:0000256" key="2">
    <source>
        <dbReference type="ARBA" id="ARBA00007025"/>
    </source>
</evidence>
<feature type="compositionally biased region" description="Basic residues" evidence="18">
    <location>
        <begin position="1547"/>
        <end position="1568"/>
    </location>
</feature>
<dbReference type="FunFam" id="3.30.40.10:FF:000001">
    <property type="entry name" value="chromodomain-helicase-DNA-binding protein 3 isoform X1"/>
    <property type="match status" value="1"/>
</dbReference>
<evidence type="ECO:0000256" key="9">
    <source>
        <dbReference type="ARBA" id="ARBA00022833"/>
    </source>
</evidence>
<feature type="compositionally biased region" description="Basic residues" evidence="18">
    <location>
        <begin position="341"/>
        <end position="355"/>
    </location>
</feature>
<dbReference type="GO" id="GO:0016887">
    <property type="term" value="F:ATP hydrolysis activity"/>
    <property type="evidence" value="ECO:0007669"/>
    <property type="project" value="TreeGrafter"/>
</dbReference>
<dbReference type="GO" id="GO:0003677">
    <property type="term" value="F:DNA binding"/>
    <property type="evidence" value="ECO:0007669"/>
    <property type="project" value="UniProtKB-KW"/>
</dbReference>
<reference evidence="23" key="3">
    <citation type="submission" date="2025-09" db="UniProtKB">
        <authorList>
            <consortium name="Ensembl"/>
        </authorList>
    </citation>
    <scope>IDENTIFICATION</scope>
</reference>
<dbReference type="PROSITE" id="PS51192">
    <property type="entry name" value="HELICASE_ATP_BIND_1"/>
    <property type="match status" value="1"/>
</dbReference>
<keyword evidence="10" id="KW-0067">ATP-binding</keyword>
<feature type="domain" description="PHD-type" evidence="20">
    <location>
        <begin position="369"/>
        <end position="416"/>
    </location>
</feature>